<gene>
    <name evidence="2" type="ORF">F0L68_12580</name>
</gene>
<dbReference type="PANTHER" id="PTHR46844">
    <property type="entry name" value="SLR5058 PROTEIN"/>
    <property type="match status" value="1"/>
</dbReference>
<dbReference type="Proteomes" id="UP000323454">
    <property type="component" value="Unassembled WGS sequence"/>
</dbReference>
<evidence type="ECO:0000259" key="1">
    <source>
        <dbReference type="PROSITE" id="PS50837"/>
    </source>
</evidence>
<evidence type="ECO:0000313" key="3">
    <source>
        <dbReference type="Proteomes" id="UP000323454"/>
    </source>
</evidence>
<dbReference type="EMBL" id="VUOB01000021">
    <property type="protein sequence ID" value="KAA2262721.1"/>
    <property type="molecule type" value="Genomic_DNA"/>
</dbReference>
<dbReference type="PROSITE" id="PS50837">
    <property type="entry name" value="NACHT"/>
    <property type="match status" value="1"/>
</dbReference>
<dbReference type="SUPFAM" id="SSF56436">
    <property type="entry name" value="C-type lectin-like"/>
    <property type="match status" value="1"/>
</dbReference>
<reference evidence="2 3" key="1">
    <citation type="submission" date="2019-09" db="EMBL/GenBank/DDBJ databases">
        <title>Goodfellowia gen. nov., a new genus of the Pseudonocardineae related to Actinoalloteichus, containing Goodfellowia coeruleoviolacea gen. nov., comb. nov. gen. nov., comb. nov.</title>
        <authorList>
            <person name="Labeda D."/>
        </authorList>
    </citation>
    <scope>NUCLEOTIDE SEQUENCE [LARGE SCALE GENOMIC DNA]</scope>
    <source>
        <strain evidence="2 3">AN110305</strain>
    </source>
</reference>
<protein>
    <submittedName>
        <fullName evidence="2">NACHT domain-containing protein</fullName>
    </submittedName>
</protein>
<reference evidence="2 3" key="2">
    <citation type="submission" date="2019-09" db="EMBL/GenBank/DDBJ databases">
        <authorList>
            <person name="Jin C."/>
        </authorList>
    </citation>
    <scope>NUCLEOTIDE SEQUENCE [LARGE SCALE GENOMIC DNA]</scope>
    <source>
        <strain evidence="2 3">AN110305</strain>
    </source>
</reference>
<name>A0A5B2XIG5_9PSEU</name>
<sequence length="996" mass="109631">MTQAGKWLARVGLLGAAVAPPVVAWWQHVGAQHPVLATLLLLGYETALAAVVFLGQIAGNLRARWRERIVDRLDQALRRRMSRFDRRYRESVLAALRFVDLKGLSTVGFYTPELAEVFVDLTFVPRAAHEIPADLLAGDDADPARRRSIWEFLGQRKPTVLAVVGVPGSGKTTLLRHTARRLCVDRARRRRPLPILLYLRDHVTEILADNTIGLTELVRNALIRDPADEPAGWFESHLDNGDCVVLLDGLDEVASQDDRRAVADWVERQVRRYPRNDFVITSRPHGYRSARIDGATVLQVCAFTPEQVVRFVHAWYRAVEQHDGGSEDARARATDAANGLLDRLRESPVLYDLTANPLLLTMIVNVHRDRHELPGSRAELYQEICQAVLWRRHEAKSLATALGGEVKQALLGGLAFTMMSRRVRDFDRAAVLAAVRPALRRVSRELTAEGFLADVGSNGLLIERENDLYSFSHHTIQEYLAATHIQAKGLVGALSTAVDDPWWRETTLVHAACSTADPIILACLESRTVAALTLAFECAEQRTVDIADDVRAKLDRLLESAFDLDADPELRHLMSRVIVSRHLSLSMPVGETTRLCARPISTAVYRLFLQATDQSADARALDGERPPAPGTTEPVTGVWAQDAVAFTRWVNGISGDDRVYRLPTRSELDDSGARDALATAARGATAPLSAWIQPGHDSASPQLWTPVSSLRPHWIDMAVVAEQVAGDVSTEGSVAFRLLLLRSIVALRALTLDRPRQGDLDLGDALDADRTGVLLKAFDLAVRHAKSVRLDRLRERDRDLDRVIQLADTLHTEHTSLFDLANALNHAMRNALGHALDPALDRALGRTLSRALSRALDSGDQSRFESVLAQALVGVSDPARVGFVARLASMTDYLHQARTDLFDRYLRLNSVPPPWVVRVADRLADTAVPIFLRQVPITADSAAGIRLAALCLAAESEAQAGGLGNVFRSFAADVTLLERRATGRAPTPETIILAVG</sequence>
<dbReference type="InterPro" id="IPR007111">
    <property type="entry name" value="NACHT_NTPase"/>
</dbReference>
<dbReference type="RefSeq" id="WP_149849700.1">
    <property type="nucleotide sequence ID" value="NZ_VUOB01000021.1"/>
</dbReference>
<proteinExistence type="predicted"/>
<organism evidence="2 3">
    <name type="scientific">Solihabitans fulvus</name>
    <dbReference type="NCBI Taxonomy" id="1892852"/>
    <lineage>
        <taxon>Bacteria</taxon>
        <taxon>Bacillati</taxon>
        <taxon>Actinomycetota</taxon>
        <taxon>Actinomycetes</taxon>
        <taxon>Pseudonocardiales</taxon>
        <taxon>Pseudonocardiaceae</taxon>
        <taxon>Solihabitans</taxon>
    </lineage>
</organism>
<dbReference type="Gene3D" id="3.40.50.300">
    <property type="entry name" value="P-loop containing nucleotide triphosphate hydrolases"/>
    <property type="match status" value="1"/>
</dbReference>
<evidence type="ECO:0000313" key="2">
    <source>
        <dbReference type="EMBL" id="KAA2262721.1"/>
    </source>
</evidence>
<dbReference type="Pfam" id="PF05729">
    <property type="entry name" value="NACHT"/>
    <property type="match status" value="1"/>
</dbReference>
<dbReference type="InterPro" id="IPR016187">
    <property type="entry name" value="CTDL_fold"/>
</dbReference>
<comment type="caution">
    <text evidence="2">The sequence shown here is derived from an EMBL/GenBank/DDBJ whole genome shotgun (WGS) entry which is preliminary data.</text>
</comment>
<dbReference type="SUPFAM" id="SSF52540">
    <property type="entry name" value="P-loop containing nucleoside triphosphate hydrolases"/>
    <property type="match status" value="1"/>
</dbReference>
<accession>A0A5B2XIG5</accession>
<feature type="domain" description="NACHT" evidence="1">
    <location>
        <begin position="159"/>
        <end position="284"/>
    </location>
</feature>
<dbReference type="InterPro" id="IPR027417">
    <property type="entry name" value="P-loop_NTPase"/>
</dbReference>
<dbReference type="AlphaFoldDB" id="A0A5B2XIG5"/>
<dbReference type="OrthoDB" id="135105at2"/>
<keyword evidence="3" id="KW-1185">Reference proteome</keyword>
<dbReference type="PANTHER" id="PTHR46844:SF1">
    <property type="entry name" value="SLR5058 PROTEIN"/>
    <property type="match status" value="1"/>
</dbReference>